<dbReference type="SMART" id="SM00347">
    <property type="entry name" value="HTH_MARR"/>
    <property type="match status" value="1"/>
</dbReference>
<comment type="caution">
    <text evidence="5">The sequence shown here is derived from an EMBL/GenBank/DDBJ whole genome shotgun (WGS) entry which is preliminary data.</text>
</comment>
<keyword evidence="2 5" id="KW-0238">DNA-binding</keyword>
<dbReference type="SUPFAM" id="SSF46785">
    <property type="entry name" value="Winged helix' DNA-binding domain"/>
    <property type="match status" value="1"/>
</dbReference>
<dbReference type="GO" id="GO:0003700">
    <property type="term" value="F:DNA-binding transcription factor activity"/>
    <property type="evidence" value="ECO:0007669"/>
    <property type="project" value="InterPro"/>
</dbReference>
<proteinExistence type="predicted"/>
<evidence type="ECO:0000313" key="6">
    <source>
        <dbReference type="Proteomes" id="UP000523863"/>
    </source>
</evidence>
<dbReference type="InterPro" id="IPR023187">
    <property type="entry name" value="Tscrpt_reg_MarR-type_CS"/>
</dbReference>
<dbReference type="PANTHER" id="PTHR33164">
    <property type="entry name" value="TRANSCRIPTIONAL REGULATOR, MARR FAMILY"/>
    <property type="match status" value="1"/>
</dbReference>
<evidence type="ECO:0000259" key="4">
    <source>
        <dbReference type="PROSITE" id="PS50995"/>
    </source>
</evidence>
<dbReference type="EMBL" id="JACHBL010000001">
    <property type="protein sequence ID" value="MBB5599165.1"/>
    <property type="molecule type" value="Genomic_DNA"/>
</dbReference>
<keyword evidence="6" id="KW-1185">Reference proteome</keyword>
<dbReference type="InterPro" id="IPR039422">
    <property type="entry name" value="MarR/SlyA-like"/>
</dbReference>
<evidence type="ECO:0000313" key="5">
    <source>
        <dbReference type="EMBL" id="MBB5599165.1"/>
    </source>
</evidence>
<dbReference type="GO" id="GO:0006950">
    <property type="term" value="P:response to stress"/>
    <property type="evidence" value="ECO:0007669"/>
    <property type="project" value="TreeGrafter"/>
</dbReference>
<dbReference type="InterPro" id="IPR000835">
    <property type="entry name" value="HTH_MarR-typ"/>
</dbReference>
<dbReference type="PANTHER" id="PTHR33164:SF43">
    <property type="entry name" value="HTH-TYPE TRANSCRIPTIONAL REPRESSOR YETL"/>
    <property type="match status" value="1"/>
</dbReference>
<dbReference type="InterPro" id="IPR036390">
    <property type="entry name" value="WH_DNA-bd_sf"/>
</dbReference>
<reference evidence="5 6" key="1">
    <citation type="submission" date="2020-08" db="EMBL/GenBank/DDBJ databases">
        <title>Sequencing the genomes of 1000 actinobacteria strains.</title>
        <authorList>
            <person name="Klenk H.-P."/>
        </authorList>
    </citation>
    <scope>NUCLEOTIDE SEQUENCE [LARGE SCALE GENOMIC DNA]</scope>
    <source>
        <strain evidence="5 6">DSM 23694</strain>
    </source>
</reference>
<keyword evidence="3" id="KW-0804">Transcription</keyword>
<dbReference type="Proteomes" id="UP000523863">
    <property type="component" value="Unassembled WGS sequence"/>
</dbReference>
<dbReference type="RefSeq" id="WP_183643882.1">
    <property type="nucleotide sequence ID" value="NZ_JACHBL010000001.1"/>
</dbReference>
<dbReference type="PRINTS" id="PR00598">
    <property type="entry name" value="HTHMARR"/>
</dbReference>
<evidence type="ECO:0000256" key="3">
    <source>
        <dbReference type="ARBA" id="ARBA00023163"/>
    </source>
</evidence>
<protein>
    <submittedName>
        <fullName evidence="5">DNA-binding MarR family transcriptional regulator</fullName>
    </submittedName>
</protein>
<dbReference type="PROSITE" id="PS50995">
    <property type="entry name" value="HTH_MARR_2"/>
    <property type="match status" value="1"/>
</dbReference>
<dbReference type="InterPro" id="IPR036388">
    <property type="entry name" value="WH-like_DNA-bd_sf"/>
</dbReference>
<sequence length="153" mass="16943">MTQSPVETELDRLARSPLAEEVTFLIARVTSVSNAKANAALADLGLKVRSYSVLNLAASDLQPTQRELAQMLSLDPSQIVSLVDDLEANGLILREQDQRDRRQKVISATPDGIKLLKEARKRTQEAQAESLAPLSPEEQVVFREMMVRLSFNA</sequence>
<accession>A0A7W9DBY6</accession>
<dbReference type="Gene3D" id="1.10.10.10">
    <property type="entry name" value="Winged helix-like DNA-binding domain superfamily/Winged helix DNA-binding domain"/>
    <property type="match status" value="1"/>
</dbReference>
<feature type="domain" description="HTH marR-type" evidence="4">
    <location>
        <begin position="19"/>
        <end position="151"/>
    </location>
</feature>
<dbReference type="Pfam" id="PF01047">
    <property type="entry name" value="MarR"/>
    <property type="match status" value="1"/>
</dbReference>
<evidence type="ECO:0000256" key="2">
    <source>
        <dbReference type="ARBA" id="ARBA00023125"/>
    </source>
</evidence>
<dbReference type="AlphaFoldDB" id="A0A7W9DBY6"/>
<keyword evidence="1" id="KW-0805">Transcription regulation</keyword>
<evidence type="ECO:0000256" key="1">
    <source>
        <dbReference type="ARBA" id="ARBA00023015"/>
    </source>
</evidence>
<name>A0A7W9DBY6_9MICC</name>
<dbReference type="GO" id="GO:0003677">
    <property type="term" value="F:DNA binding"/>
    <property type="evidence" value="ECO:0007669"/>
    <property type="project" value="UniProtKB-KW"/>
</dbReference>
<organism evidence="5 6">
    <name type="scientific">Neomicrococcus lactis</name>
    <dbReference type="NCBI Taxonomy" id="732241"/>
    <lineage>
        <taxon>Bacteria</taxon>
        <taxon>Bacillati</taxon>
        <taxon>Actinomycetota</taxon>
        <taxon>Actinomycetes</taxon>
        <taxon>Micrococcales</taxon>
        <taxon>Micrococcaceae</taxon>
        <taxon>Neomicrococcus</taxon>
    </lineage>
</organism>
<dbReference type="PROSITE" id="PS01117">
    <property type="entry name" value="HTH_MARR_1"/>
    <property type="match status" value="1"/>
</dbReference>
<gene>
    <name evidence="5" type="ORF">BKA12_002245</name>
</gene>